<gene>
    <name evidence="1" type="ORF">HF521_018394</name>
</gene>
<proteinExistence type="predicted"/>
<keyword evidence="2" id="KW-1185">Reference proteome</keyword>
<dbReference type="EMBL" id="JABFDY010000005">
    <property type="protein sequence ID" value="KAF7707176.1"/>
    <property type="molecule type" value="Genomic_DNA"/>
</dbReference>
<accession>A0A8T0BP42</accession>
<dbReference type="AlphaFoldDB" id="A0A8T0BP42"/>
<protein>
    <submittedName>
        <fullName evidence="1">Uncharacterized protein</fullName>
    </submittedName>
</protein>
<comment type="caution">
    <text evidence="1">The sequence shown here is derived from an EMBL/GenBank/DDBJ whole genome shotgun (WGS) entry which is preliminary data.</text>
</comment>
<organism evidence="1 2">
    <name type="scientific">Silurus meridionalis</name>
    <name type="common">Southern catfish</name>
    <name type="synonym">Silurus soldatovi meridionalis</name>
    <dbReference type="NCBI Taxonomy" id="175797"/>
    <lineage>
        <taxon>Eukaryota</taxon>
        <taxon>Metazoa</taxon>
        <taxon>Chordata</taxon>
        <taxon>Craniata</taxon>
        <taxon>Vertebrata</taxon>
        <taxon>Euteleostomi</taxon>
        <taxon>Actinopterygii</taxon>
        <taxon>Neopterygii</taxon>
        <taxon>Teleostei</taxon>
        <taxon>Ostariophysi</taxon>
        <taxon>Siluriformes</taxon>
        <taxon>Siluridae</taxon>
        <taxon>Silurus</taxon>
    </lineage>
</organism>
<reference evidence="1" key="1">
    <citation type="submission" date="2020-08" db="EMBL/GenBank/DDBJ databases">
        <title>Chromosome-level assembly of Southern catfish (Silurus meridionalis) provides insights into visual adaptation to the nocturnal and benthic lifestyles.</title>
        <authorList>
            <person name="Zhang Y."/>
            <person name="Wang D."/>
            <person name="Peng Z."/>
        </authorList>
    </citation>
    <scope>NUCLEOTIDE SEQUENCE</scope>
    <source>
        <strain evidence="1">SWU-2019-XX</strain>
        <tissue evidence="1">Muscle</tissue>
    </source>
</reference>
<dbReference type="Gene3D" id="6.10.250.440">
    <property type="match status" value="1"/>
</dbReference>
<evidence type="ECO:0000313" key="1">
    <source>
        <dbReference type="EMBL" id="KAF7707176.1"/>
    </source>
</evidence>
<evidence type="ECO:0000313" key="2">
    <source>
        <dbReference type="Proteomes" id="UP000606274"/>
    </source>
</evidence>
<sequence length="68" mass="7404">MDSSKRVSEEARLPTKCQMRGRCVTSIQNKVQSLMQEMEDEAGVALNMELPLGQTGSVGTSLTLACTR</sequence>
<dbReference type="Proteomes" id="UP000606274">
    <property type="component" value="Unassembled WGS sequence"/>
</dbReference>
<name>A0A8T0BP42_SILME</name>